<keyword evidence="1" id="KW-1133">Transmembrane helix</keyword>
<protein>
    <submittedName>
        <fullName evidence="4">Iron dicitrate transport regulator FecR</fullName>
    </submittedName>
</protein>
<dbReference type="InterPro" id="IPR006860">
    <property type="entry name" value="FecR"/>
</dbReference>
<dbReference type="PANTHER" id="PTHR30273:SF2">
    <property type="entry name" value="PROTEIN FECR"/>
    <property type="match status" value="1"/>
</dbReference>
<feature type="domain" description="FecR protein" evidence="2">
    <location>
        <begin position="157"/>
        <end position="243"/>
    </location>
</feature>
<dbReference type="PATRIC" id="fig|1379870.5.peg.934"/>
<dbReference type="Pfam" id="PF16344">
    <property type="entry name" value="FecR_C"/>
    <property type="match status" value="1"/>
</dbReference>
<name>A0A0E3V655_9BACT</name>
<dbReference type="EMBL" id="CP010429">
    <property type="protein sequence ID" value="AKD54236.1"/>
    <property type="molecule type" value="Genomic_DNA"/>
</dbReference>
<evidence type="ECO:0000313" key="4">
    <source>
        <dbReference type="EMBL" id="AKD54236.1"/>
    </source>
</evidence>
<sequence length="375" mass="42127">MQEYRDLAPEELALDSSFQRWQLENDPAATAFWQEWLGQHPDKAELVDKAAALLLSLHTTYGQQFIERLPISDREIQDEVNRLRHSLDNPATSVIPIKWFQFAPIRYGMAASILVVLGLFGWYLLRPATNKGGVTYTDLVAQATEPLSEVSNTTTAPQLVTLPDRSTIMLYPKSRVSYAEQFTGNKREIYLSGKGFFEVMKNPSKPFYVYANGLVTKVLGTSFTVQAFEGARQMKVAVQTGRVAVYAQKQLPTSNQTESYKLDGIVLTPNQQIVFSPEKPQLIKSLVEKPALLEQATQKQTIVFKRTPITDVFATLEQSYGIDIVFDREVMQACYLTASFADEPLFEKLDLICHTINASYKQVDGTIMIASNGCQ</sequence>
<dbReference type="PANTHER" id="PTHR30273">
    <property type="entry name" value="PERIPLASMIC SIGNAL SENSOR AND SIGMA FACTOR ACTIVATOR FECR-RELATED"/>
    <property type="match status" value="1"/>
</dbReference>
<accession>A0A0E3V655</accession>
<dbReference type="RefSeq" id="WP_046375833.1">
    <property type="nucleotide sequence ID" value="NZ_CP010429.1"/>
</dbReference>
<dbReference type="AlphaFoldDB" id="A0A0E3V655"/>
<dbReference type="InterPro" id="IPR012373">
    <property type="entry name" value="Ferrdict_sens_TM"/>
</dbReference>
<evidence type="ECO:0000259" key="3">
    <source>
        <dbReference type="Pfam" id="PF16344"/>
    </source>
</evidence>
<dbReference type="Pfam" id="PF04773">
    <property type="entry name" value="FecR"/>
    <property type="match status" value="1"/>
</dbReference>
<evidence type="ECO:0000256" key="1">
    <source>
        <dbReference type="SAM" id="Phobius"/>
    </source>
</evidence>
<feature type="domain" description="Protein FecR C-terminal" evidence="3">
    <location>
        <begin position="302"/>
        <end position="369"/>
    </location>
</feature>
<proteinExistence type="predicted"/>
<dbReference type="PIRSF" id="PIRSF018266">
    <property type="entry name" value="FecR"/>
    <property type="match status" value="1"/>
</dbReference>
<dbReference type="Gene3D" id="3.55.50.30">
    <property type="match status" value="1"/>
</dbReference>
<dbReference type="Proteomes" id="UP000033054">
    <property type="component" value="Chromosome"/>
</dbReference>
<evidence type="ECO:0000259" key="2">
    <source>
        <dbReference type="Pfam" id="PF04773"/>
    </source>
</evidence>
<evidence type="ECO:0000313" key="5">
    <source>
        <dbReference type="Proteomes" id="UP000033054"/>
    </source>
</evidence>
<organism evidence="4 5">
    <name type="scientific">Spirosoma radiotolerans</name>
    <dbReference type="NCBI Taxonomy" id="1379870"/>
    <lineage>
        <taxon>Bacteria</taxon>
        <taxon>Pseudomonadati</taxon>
        <taxon>Bacteroidota</taxon>
        <taxon>Cytophagia</taxon>
        <taxon>Cytophagales</taxon>
        <taxon>Cytophagaceae</taxon>
        <taxon>Spirosoma</taxon>
    </lineage>
</organism>
<dbReference type="HOGENOM" id="CLU_050192_2_1_10"/>
<dbReference type="GO" id="GO:0016989">
    <property type="term" value="F:sigma factor antagonist activity"/>
    <property type="evidence" value="ECO:0007669"/>
    <property type="project" value="TreeGrafter"/>
</dbReference>
<keyword evidence="1" id="KW-0812">Transmembrane</keyword>
<keyword evidence="5" id="KW-1185">Reference proteome</keyword>
<reference evidence="4 5" key="1">
    <citation type="journal article" date="2014" name="Curr. Microbiol.">
        <title>Spirosoma radiotolerans sp. nov., a gamma-radiation-resistant bacterium isolated from gamma ray-irradiated soil.</title>
        <authorList>
            <person name="Lee J.J."/>
            <person name="Srinivasan S."/>
            <person name="Lim S."/>
            <person name="Joe M."/>
            <person name="Im S."/>
            <person name="Bae S.I."/>
            <person name="Park K.R."/>
            <person name="Han J.H."/>
            <person name="Park S.H."/>
            <person name="Joo B.M."/>
            <person name="Park S.J."/>
            <person name="Kim M.K."/>
        </authorList>
    </citation>
    <scope>NUCLEOTIDE SEQUENCE [LARGE SCALE GENOMIC DNA]</scope>
    <source>
        <strain evidence="4 5">DG5A</strain>
    </source>
</reference>
<dbReference type="InterPro" id="IPR032508">
    <property type="entry name" value="FecR_C"/>
</dbReference>
<gene>
    <name evidence="4" type="ORF">SD10_04285</name>
</gene>
<feature type="transmembrane region" description="Helical" evidence="1">
    <location>
        <begin position="107"/>
        <end position="125"/>
    </location>
</feature>
<dbReference type="Gene3D" id="2.60.120.1440">
    <property type="match status" value="1"/>
</dbReference>
<dbReference type="KEGG" id="srd:SD10_04285"/>
<dbReference type="OrthoDB" id="645173at2"/>
<dbReference type="STRING" id="1379870.SD10_04285"/>
<keyword evidence="1" id="KW-0472">Membrane</keyword>